<name>A0AAV9X720_9PEZI</name>
<dbReference type="Proteomes" id="UP001365542">
    <property type="component" value="Unassembled WGS sequence"/>
</dbReference>
<accession>A0AAV9X720</accession>
<evidence type="ECO:0000313" key="1">
    <source>
        <dbReference type="EMBL" id="KAK6537499.1"/>
    </source>
</evidence>
<keyword evidence="2" id="KW-1185">Reference proteome</keyword>
<sequence length="270" mass="30503">MCYSILTYHCGHFIRGYPHKSCKCGARCVGEQRQPEMCKQWFCDKKPYFSDGCSEKTHITNIRFGAYIHPEHGPAGYRPNQRMARFQRARPRHRATLPSTRIIPELGVRDILEDEVRNLADRYRQLAFTASPASESGVVVDLTAAIPRAFNRTSDRAPLPNLRIGRRGVRRAQDIFPVPGLAQLERLVEIFTSTPHISVPLLDDTATNTVRRRTTMHASPLQMEYVPGASMARVAREDRHQQGAGEAQQVTSDGIIDGDFDDMIMNIDIV</sequence>
<dbReference type="AlphaFoldDB" id="A0AAV9X720"/>
<proteinExistence type="predicted"/>
<organism evidence="1 2">
    <name type="scientific">Orbilia ellipsospora</name>
    <dbReference type="NCBI Taxonomy" id="2528407"/>
    <lineage>
        <taxon>Eukaryota</taxon>
        <taxon>Fungi</taxon>
        <taxon>Dikarya</taxon>
        <taxon>Ascomycota</taxon>
        <taxon>Pezizomycotina</taxon>
        <taxon>Orbiliomycetes</taxon>
        <taxon>Orbiliales</taxon>
        <taxon>Orbiliaceae</taxon>
        <taxon>Orbilia</taxon>
    </lineage>
</organism>
<evidence type="ECO:0000313" key="2">
    <source>
        <dbReference type="Proteomes" id="UP001365542"/>
    </source>
</evidence>
<dbReference type="EMBL" id="JAVHJO010000009">
    <property type="protein sequence ID" value="KAK6537499.1"/>
    <property type="molecule type" value="Genomic_DNA"/>
</dbReference>
<gene>
    <name evidence="1" type="ORF">TWF694_011684</name>
</gene>
<comment type="caution">
    <text evidence="1">The sequence shown here is derived from an EMBL/GenBank/DDBJ whole genome shotgun (WGS) entry which is preliminary data.</text>
</comment>
<reference evidence="1 2" key="1">
    <citation type="submission" date="2019-10" db="EMBL/GenBank/DDBJ databases">
        <authorList>
            <person name="Palmer J.M."/>
        </authorList>
    </citation>
    <scope>NUCLEOTIDE SEQUENCE [LARGE SCALE GENOMIC DNA]</scope>
    <source>
        <strain evidence="1 2">TWF694</strain>
    </source>
</reference>
<protein>
    <submittedName>
        <fullName evidence="1">Uncharacterized protein</fullName>
    </submittedName>
</protein>